<feature type="chain" id="PRO_5022880169" description="EGF-like domain-containing protein" evidence="1">
    <location>
        <begin position="23"/>
        <end position="384"/>
    </location>
</feature>
<dbReference type="Proteomes" id="UP000305067">
    <property type="component" value="Unassembled WGS sequence"/>
</dbReference>
<evidence type="ECO:0000313" key="3">
    <source>
        <dbReference type="Proteomes" id="UP000305067"/>
    </source>
</evidence>
<evidence type="ECO:0000256" key="1">
    <source>
        <dbReference type="SAM" id="SignalP"/>
    </source>
</evidence>
<dbReference type="OrthoDB" id="6130531at2759"/>
<gene>
    <name evidence="2" type="ORF">BDV98DRAFT_631084</name>
</gene>
<accession>A0A5C3Q823</accession>
<evidence type="ECO:0000313" key="2">
    <source>
        <dbReference type="EMBL" id="TFK97911.1"/>
    </source>
</evidence>
<dbReference type="CDD" id="cd00053">
    <property type="entry name" value="EGF"/>
    <property type="match status" value="1"/>
</dbReference>
<dbReference type="EMBL" id="ML178843">
    <property type="protein sequence ID" value="TFK97911.1"/>
    <property type="molecule type" value="Genomic_DNA"/>
</dbReference>
<proteinExistence type="predicted"/>
<feature type="signal peptide" evidence="1">
    <location>
        <begin position="1"/>
        <end position="22"/>
    </location>
</feature>
<evidence type="ECO:0008006" key="4">
    <source>
        <dbReference type="Google" id="ProtNLM"/>
    </source>
</evidence>
<dbReference type="Pfam" id="PF23106">
    <property type="entry name" value="EGF_Teneurin"/>
    <property type="match status" value="1"/>
</dbReference>
<reference evidence="2 3" key="1">
    <citation type="journal article" date="2019" name="Nat. Ecol. Evol.">
        <title>Megaphylogeny resolves global patterns of mushroom evolution.</title>
        <authorList>
            <person name="Varga T."/>
            <person name="Krizsan K."/>
            <person name="Foldi C."/>
            <person name="Dima B."/>
            <person name="Sanchez-Garcia M."/>
            <person name="Sanchez-Ramirez S."/>
            <person name="Szollosi G.J."/>
            <person name="Szarkandi J.G."/>
            <person name="Papp V."/>
            <person name="Albert L."/>
            <person name="Andreopoulos W."/>
            <person name="Angelini C."/>
            <person name="Antonin V."/>
            <person name="Barry K.W."/>
            <person name="Bougher N.L."/>
            <person name="Buchanan P."/>
            <person name="Buyck B."/>
            <person name="Bense V."/>
            <person name="Catcheside P."/>
            <person name="Chovatia M."/>
            <person name="Cooper J."/>
            <person name="Damon W."/>
            <person name="Desjardin D."/>
            <person name="Finy P."/>
            <person name="Geml J."/>
            <person name="Haridas S."/>
            <person name="Hughes K."/>
            <person name="Justo A."/>
            <person name="Karasinski D."/>
            <person name="Kautmanova I."/>
            <person name="Kiss B."/>
            <person name="Kocsube S."/>
            <person name="Kotiranta H."/>
            <person name="LaButti K.M."/>
            <person name="Lechner B.E."/>
            <person name="Liimatainen K."/>
            <person name="Lipzen A."/>
            <person name="Lukacs Z."/>
            <person name="Mihaltcheva S."/>
            <person name="Morgado L.N."/>
            <person name="Niskanen T."/>
            <person name="Noordeloos M.E."/>
            <person name="Ohm R.A."/>
            <person name="Ortiz-Santana B."/>
            <person name="Ovrebo C."/>
            <person name="Racz N."/>
            <person name="Riley R."/>
            <person name="Savchenko A."/>
            <person name="Shiryaev A."/>
            <person name="Soop K."/>
            <person name="Spirin V."/>
            <person name="Szebenyi C."/>
            <person name="Tomsovsky M."/>
            <person name="Tulloss R.E."/>
            <person name="Uehling J."/>
            <person name="Grigoriev I.V."/>
            <person name="Vagvolgyi C."/>
            <person name="Papp T."/>
            <person name="Martin F.M."/>
            <person name="Miettinen O."/>
            <person name="Hibbett D.S."/>
            <person name="Nagy L.G."/>
        </authorList>
    </citation>
    <scope>NUCLEOTIDE SEQUENCE [LARGE SCALE GENOMIC DNA]</scope>
    <source>
        <strain evidence="2 3">CBS 309.79</strain>
    </source>
</reference>
<dbReference type="AlphaFoldDB" id="A0A5C3Q823"/>
<sequence>MILSLKILATLALSLAVLSSRACETDDDCSLNGLCASNTCICDPGWTSPDCGRLDFYPATRNTGYNWTDVHLPSYYAARGNSSWGGQIIQDRQDKTLFHMILEHFPRGCGLSGWRPFSVIARAESRTGPAGPYHHKQELFGAFRHNSATVWSPADEKYLMYTIGADTELPTTCRSFKWANNVSVSTAPDIRGPWSPFAPVLKGTNPSAWPLWTPENPTPEIALALEDNVIYQAPTFFSAPWEGYEKIKSQPWNTSDYSPTWTEDPFMWRDKRGHWHILAHWMIDITERNEKFPRVGAHLFSRTLTGNWTFKEQEAYNTTVEWTDGGRTDYLRRERPKLFFSGDGEVTPLYFSSGVQEFEGGGKSYTVVQPLGRGAGEFETGLGF</sequence>
<dbReference type="STRING" id="1884261.A0A5C3Q823"/>
<keyword evidence="1" id="KW-0732">Signal</keyword>
<name>A0A5C3Q823_9AGAR</name>
<dbReference type="SUPFAM" id="SSF75005">
    <property type="entry name" value="Arabinanase/levansucrase/invertase"/>
    <property type="match status" value="1"/>
</dbReference>
<protein>
    <recommendedName>
        <fullName evidence="4">EGF-like domain-containing protein</fullName>
    </recommendedName>
</protein>
<dbReference type="CDD" id="cd08994">
    <property type="entry name" value="GH43_62_32_68_117_130-like"/>
    <property type="match status" value="1"/>
</dbReference>
<organism evidence="2 3">
    <name type="scientific">Pterulicium gracile</name>
    <dbReference type="NCBI Taxonomy" id="1884261"/>
    <lineage>
        <taxon>Eukaryota</taxon>
        <taxon>Fungi</taxon>
        <taxon>Dikarya</taxon>
        <taxon>Basidiomycota</taxon>
        <taxon>Agaricomycotina</taxon>
        <taxon>Agaricomycetes</taxon>
        <taxon>Agaricomycetidae</taxon>
        <taxon>Agaricales</taxon>
        <taxon>Pleurotineae</taxon>
        <taxon>Pterulaceae</taxon>
        <taxon>Pterulicium</taxon>
    </lineage>
</organism>
<keyword evidence="3" id="KW-1185">Reference proteome</keyword>
<dbReference type="InterPro" id="IPR023296">
    <property type="entry name" value="Glyco_hydro_beta-prop_sf"/>
</dbReference>
<dbReference type="Gene3D" id="2.60.120.260">
    <property type="entry name" value="Galactose-binding domain-like"/>
    <property type="match status" value="1"/>
</dbReference>